<comment type="caution">
    <text evidence="3">The sequence shown here is derived from an EMBL/GenBank/DDBJ whole genome shotgun (WGS) entry which is preliminary data.</text>
</comment>
<keyword evidence="1" id="KW-1133">Transmembrane helix</keyword>
<dbReference type="RefSeq" id="WP_172207705.1">
    <property type="nucleotide sequence ID" value="NZ_BLLI01000008.1"/>
</dbReference>
<dbReference type="InterPro" id="IPR036890">
    <property type="entry name" value="HATPase_C_sf"/>
</dbReference>
<evidence type="ECO:0000313" key="3">
    <source>
        <dbReference type="EMBL" id="GFH41943.1"/>
    </source>
</evidence>
<dbReference type="Pfam" id="PF02518">
    <property type="entry name" value="HATPase_c"/>
    <property type="match status" value="1"/>
</dbReference>
<feature type="transmembrane region" description="Helical" evidence="1">
    <location>
        <begin position="284"/>
        <end position="307"/>
    </location>
</feature>
<dbReference type="EMBL" id="BLLI01000008">
    <property type="protein sequence ID" value="GFH41943.1"/>
    <property type="molecule type" value="Genomic_DNA"/>
</dbReference>
<dbReference type="InterPro" id="IPR003594">
    <property type="entry name" value="HATPase_dom"/>
</dbReference>
<reference evidence="3 4" key="1">
    <citation type="submission" date="2020-02" db="EMBL/GenBank/DDBJ databases">
        <title>Draft genome sequence of Lactococcus sp. Hs30E4-3.</title>
        <authorList>
            <person name="Noda S."/>
            <person name="Yuki M."/>
            <person name="Ohkuma M."/>
        </authorList>
    </citation>
    <scope>NUCLEOTIDE SEQUENCE [LARGE SCALE GENOMIC DNA]</scope>
    <source>
        <strain evidence="3 4">Hs30E4-3</strain>
    </source>
</reference>
<keyword evidence="4" id="KW-1185">Reference proteome</keyword>
<dbReference type="GO" id="GO:0016020">
    <property type="term" value="C:membrane"/>
    <property type="evidence" value="ECO:0007669"/>
    <property type="project" value="InterPro"/>
</dbReference>
<dbReference type="PANTHER" id="PTHR34220:SF7">
    <property type="entry name" value="SENSOR HISTIDINE KINASE YPDA"/>
    <property type="match status" value="1"/>
</dbReference>
<dbReference type="SMART" id="SM00387">
    <property type="entry name" value="HATPase_c"/>
    <property type="match status" value="1"/>
</dbReference>
<feature type="transmembrane region" description="Helical" evidence="1">
    <location>
        <begin position="14"/>
        <end position="34"/>
    </location>
</feature>
<dbReference type="SUPFAM" id="SSF55874">
    <property type="entry name" value="ATPase domain of HSP90 chaperone/DNA topoisomerase II/histidine kinase"/>
    <property type="match status" value="1"/>
</dbReference>
<dbReference type="AlphaFoldDB" id="A0A6A0BBA5"/>
<dbReference type="InterPro" id="IPR010559">
    <property type="entry name" value="Sig_transdc_His_kin_internal"/>
</dbReference>
<dbReference type="Pfam" id="PF06580">
    <property type="entry name" value="His_kinase"/>
    <property type="match status" value="1"/>
</dbReference>
<feature type="domain" description="Histidine kinase/HSP90-like ATPase" evidence="2">
    <location>
        <begin position="466"/>
        <end position="577"/>
    </location>
</feature>
<keyword evidence="1" id="KW-0472">Membrane</keyword>
<evidence type="ECO:0000313" key="4">
    <source>
        <dbReference type="Proteomes" id="UP000480303"/>
    </source>
</evidence>
<accession>A0A6A0BBA5</accession>
<dbReference type="InterPro" id="IPR050640">
    <property type="entry name" value="Bact_2-comp_sensor_kinase"/>
</dbReference>
<dbReference type="PANTHER" id="PTHR34220">
    <property type="entry name" value="SENSOR HISTIDINE KINASE YPDA"/>
    <property type="match status" value="1"/>
</dbReference>
<proteinExistence type="predicted"/>
<evidence type="ECO:0000256" key="1">
    <source>
        <dbReference type="SAM" id="Phobius"/>
    </source>
</evidence>
<keyword evidence="1" id="KW-0812">Transmembrane</keyword>
<gene>
    <name evidence="3" type="ORF">Hs30E_04940</name>
</gene>
<dbReference type="GO" id="GO:0000155">
    <property type="term" value="F:phosphorelay sensor kinase activity"/>
    <property type="evidence" value="ECO:0007669"/>
    <property type="project" value="InterPro"/>
</dbReference>
<dbReference type="Gene3D" id="3.30.565.10">
    <property type="entry name" value="Histidine kinase-like ATPase, C-terminal domain"/>
    <property type="match status" value="1"/>
</dbReference>
<organism evidence="3 4">
    <name type="scientific">Pseudolactococcus hodotermopsidis</name>
    <dbReference type="NCBI Taxonomy" id="2709157"/>
    <lineage>
        <taxon>Bacteria</taxon>
        <taxon>Bacillati</taxon>
        <taxon>Bacillota</taxon>
        <taxon>Bacilli</taxon>
        <taxon>Lactobacillales</taxon>
        <taxon>Streptococcaceae</taxon>
        <taxon>Pseudolactococcus</taxon>
    </lineage>
</organism>
<dbReference type="Proteomes" id="UP000480303">
    <property type="component" value="Unassembled WGS sequence"/>
</dbReference>
<evidence type="ECO:0000259" key="2">
    <source>
        <dbReference type="SMART" id="SM00387"/>
    </source>
</evidence>
<sequence>MSAKARSPHSLNRIINTFYIVLIMLIIIFSLLFSSLTTSREIGMTTHENAENTLNDKYHTINKTFDQLFEQLVFLNNNPNLSDIINGKEGALKQAVTMNANIRSLYYRFQDVLSSVYININGGEFYFSGGAITQPLNAIDYTDFFAHTSIGAQYFWLDRTQNPFSTADEPKIAMGKTIGTLDSEANGVIIFNLKSDMILELLNDGHITENGGLFLISETGDSYPKRSTIPKAVLKHDKTGDYNLTINGMRYYTLSKKFELNDWRLMAVYPQIDLQNNRTEYLKFASILMLFLAIIGTIMTFGIGRLISKPIQQFATQIENTSITESHSALYLDKKYFKELSILYQSFNKMMLKNEQLMAKNQENMTERNKLEIELLQSQINPHFLYNTLYSIQSLSDLGMNKDAALMTRALADFYRQGISDSQILIDLRTEISHLQNYLTIMKYRYGDRFTYKITVVNDEILALKIPKISLQPVVENAIYHGMKETNELGLLLIELKEVSQGILITCKDNGHGIPDEKIVRINEEINRPDRGGARIVGIGLRSVNHRIKKYFGNDYGLWVEPCASGALIKIVIPKESYLEVQIGVK</sequence>
<protein>
    <recommendedName>
        <fullName evidence="2">Histidine kinase/HSP90-like ATPase domain-containing protein</fullName>
    </recommendedName>
</protein>
<name>A0A6A0BBA5_9LACT</name>